<gene>
    <name evidence="14 18" type="primary">ftsH</name>
    <name evidence="18" type="ORF">ACFOES_16520</name>
</gene>
<comment type="subcellular location">
    <subcellularLocation>
        <location evidence="14">Cell membrane</location>
        <topology evidence="14">Multi-pass membrane protein</topology>
        <orientation evidence="14">Cytoplasmic side</orientation>
    </subcellularLocation>
    <subcellularLocation>
        <location evidence="1">Membrane</location>
    </subcellularLocation>
</comment>
<feature type="transmembrane region" description="Helical" evidence="14">
    <location>
        <begin position="131"/>
        <end position="148"/>
    </location>
</feature>
<dbReference type="InterPro" id="IPR005936">
    <property type="entry name" value="FtsH"/>
</dbReference>
<feature type="region of interest" description="Disordered" evidence="16">
    <location>
        <begin position="1"/>
        <end position="26"/>
    </location>
</feature>
<keyword evidence="5 14" id="KW-0812">Transmembrane</keyword>
<dbReference type="NCBIfam" id="TIGR01241">
    <property type="entry name" value="FtsH_fam"/>
    <property type="match status" value="1"/>
</dbReference>
<feature type="binding site" evidence="14">
    <location>
        <position position="524"/>
    </location>
    <ligand>
        <name>Zn(2+)</name>
        <dbReference type="ChEBI" id="CHEBI:29105"/>
        <note>catalytic</note>
    </ligand>
</feature>
<keyword evidence="8 14" id="KW-0378">Hydrolase</keyword>
<dbReference type="EC" id="3.4.24.-" evidence="14"/>
<dbReference type="InterPro" id="IPR000642">
    <property type="entry name" value="Peptidase_M41"/>
</dbReference>
<dbReference type="InterPro" id="IPR003959">
    <property type="entry name" value="ATPase_AAA_core"/>
</dbReference>
<dbReference type="InterPro" id="IPR003960">
    <property type="entry name" value="ATPase_AAA_CS"/>
</dbReference>
<reference evidence="19" key="1">
    <citation type="journal article" date="2019" name="Int. J. Syst. Evol. Microbiol.">
        <title>The Global Catalogue of Microorganisms (GCM) 10K type strain sequencing project: providing services to taxonomists for standard genome sequencing and annotation.</title>
        <authorList>
            <consortium name="The Broad Institute Genomics Platform"/>
            <consortium name="The Broad Institute Genome Sequencing Center for Infectious Disease"/>
            <person name="Wu L."/>
            <person name="Ma J."/>
        </authorList>
    </citation>
    <scope>NUCLEOTIDE SEQUENCE [LARGE SCALE GENOMIC DNA]</scope>
    <source>
        <strain evidence="19">KCTC 62192</strain>
    </source>
</reference>
<evidence type="ECO:0000256" key="15">
    <source>
        <dbReference type="RuleBase" id="RU003651"/>
    </source>
</evidence>
<feature type="binding site" evidence="14">
    <location>
        <begin position="227"/>
        <end position="234"/>
    </location>
    <ligand>
        <name>ATP</name>
        <dbReference type="ChEBI" id="CHEBI:30616"/>
    </ligand>
</feature>
<dbReference type="SUPFAM" id="SSF140990">
    <property type="entry name" value="FtsH protease domain-like"/>
    <property type="match status" value="1"/>
</dbReference>
<keyword evidence="13 14" id="KW-0472">Membrane</keyword>
<dbReference type="InterPro" id="IPR003593">
    <property type="entry name" value="AAA+_ATPase"/>
</dbReference>
<dbReference type="SUPFAM" id="SSF52540">
    <property type="entry name" value="P-loop containing nucleoside triphosphate hydrolases"/>
    <property type="match status" value="1"/>
</dbReference>
<evidence type="ECO:0000256" key="10">
    <source>
        <dbReference type="ARBA" id="ARBA00022840"/>
    </source>
</evidence>
<name>A0ABV7AKC2_9RHOB</name>
<evidence type="ECO:0000256" key="2">
    <source>
        <dbReference type="ARBA" id="ARBA00010044"/>
    </source>
</evidence>
<evidence type="ECO:0000256" key="12">
    <source>
        <dbReference type="ARBA" id="ARBA00023049"/>
    </source>
</evidence>
<evidence type="ECO:0000256" key="5">
    <source>
        <dbReference type="ARBA" id="ARBA00022692"/>
    </source>
</evidence>
<evidence type="ECO:0000256" key="11">
    <source>
        <dbReference type="ARBA" id="ARBA00022989"/>
    </source>
</evidence>
<feature type="binding site" evidence="14">
    <location>
        <position position="448"/>
    </location>
    <ligand>
        <name>Zn(2+)</name>
        <dbReference type="ChEBI" id="CHEBI:29105"/>
        <note>catalytic</note>
    </ligand>
</feature>
<dbReference type="Proteomes" id="UP001595443">
    <property type="component" value="Unassembled WGS sequence"/>
</dbReference>
<dbReference type="Gene3D" id="3.30.720.210">
    <property type="match status" value="1"/>
</dbReference>
<evidence type="ECO:0000259" key="17">
    <source>
        <dbReference type="SMART" id="SM00382"/>
    </source>
</evidence>
<dbReference type="Pfam" id="PF01434">
    <property type="entry name" value="Peptidase_M41"/>
    <property type="match status" value="1"/>
</dbReference>
<dbReference type="RefSeq" id="WP_377834470.1">
    <property type="nucleotide sequence ID" value="NZ_JBHRSK010000014.1"/>
</dbReference>
<feature type="active site" evidence="14">
    <location>
        <position position="449"/>
    </location>
</feature>
<keyword evidence="3 14" id="KW-1003">Cell membrane</keyword>
<dbReference type="CDD" id="cd19501">
    <property type="entry name" value="RecA-like_FtsH"/>
    <property type="match status" value="1"/>
</dbReference>
<feature type="transmembrane region" description="Helical" evidence="14">
    <location>
        <begin position="30"/>
        <end position="50"/>
    </location>
</feature>
<keyword evidence="6 14" id="KW-0479">Metal-binding</keyword>
<sequence>MANFGNRNRQSDDSRRGGGSGDDPGDGQGGGLSLLLWIFALGIFAALMLIPQEAALDTVPYSQVKQMIRDGKVAEATLEDHAITVTEKEPTAGSPAQYRAVTPAQGDPELLPLLEKQKVTITARAPAQGSWLVYMLPWLLILGVYIWFQRRMLGQIGGGGMGPGGIGELFRGRFSKPTEQKSRVTFADVAGQDQAKKEVEELVEFLREPDRFQSVGAEVPHGVLLMGPPGTGKTLLAKALAGEADVPFFSTSGSEFIEVFVGVGAGRVRRMFEAARKAAPAVIFIDELDSIGRTRGTGLGGGHDEREQTLNQILAELDGFDEKQAVVVLAATNRPDVLDPALLRPGRFDRHVTLNLPDKTARRAILDIHARDLPLADGPALDDVAAGTPGFSGADLKNLLNEAAIGAARRHAKAITAADLEEARDKVMMGTVRTLAIQPDEKHRLAVHEAGHTAAAYFTPGADPLYKVTIIPRGRALGGTHMLEKVERHTLSEDYLRSQLVILLAGRAAEKALVGSVSSGADDDIKRATALARSMVARWGMDADLGPVDLRQSEDHPFLGQTIAQPHEHADATAARVDAAVIALLKEAEAAATRIVTEHAREMELLVHELEAREVLDAEQIEACLAAGGKVSPLKRKRPPGGDTDGA</sequence>
<evidence type="ECO:0000313" key="18">
    <source>
        <dbReference type="EMBL" id="MFC2969707.1"/>
    </source>
</evidence>
<dbReference type="GO" id="GO:0008237">
    <property type="term" value="F:metallopeptidase activity"/>
    <property type="evidence" value="ECO:0007669"/>
    <property type="project" value="UniProtKB-KW"/>
</dbReference>
<evidence type="ECO:0000256" key="3">
    <source>
        <dbReference type="ARBA" id="ARBA00022475"/>
    </source>
</evidence>
<dbReference type="InterPro" id="IPR037219">
    <property type="entry name" value="Peptidase_M41-like"/>
</dbReference>
<feature type="compositionally biased region" description="Gly residues" evidence="16">
    <location>
        <begin position="17"/>
        <end position="26"/>
    </location>
</feature>
<protein>
    <recommendedName>
        <fullName evidence="14">ATP-dependent zinc metalloprotease FtsH</fullName>
        <ecNumber evidence="14">3.4.24.-</ecNumber>
    </recommendedName>
</protein>
<feature type="domain" description="AAA+ ATPase" evidence="17">
    <location>
        <begin position="219"/>
        <end position="358"/>
    </location>
</feature>
<keyword evidence="12 14" id="KW-0482">Metalloprotease</keyword>
<keyword evidence="9 14" id="KW-0862">Zinc</keyword>
<evidence type="ECO:0000256" key="6">
    <source>
        <dbReference type="ARBA" id="ARBA00022723"/>
    </source>
</evidence>
<dbReference type="EMBL" id="JBHRSK010000014">
    <property type="protein sequence ID" value="MFC2969707.1"/>
    <property type="molecule type" value="Genomic_DNA"/>
</dbReference>
<comment type="similarity">
    <text evidence="14">In the central section; belongs to the AAA ATPase family.</text>
</comment>
<organism evidence="18 19">
    <name type="scientific">Acidimangrovimonas pyrenivorans</name>
    <dbReference type="NCBI Taxonomy" id="2030798"/>
    <lineage>
        <taxon>Bacteria</taxon>
        <taxon>Pseudomonadati</taxon>
        <taxon>Pseudomonadota</taxon>
        <taxon>Alphaproteobacteria</taxon>
        <taxon>Rhodobacterales</taxon>
        <taxon>Paracoccaceae</taxon>
        <taxon>Acidimangrovimonas</taxon>
    </lineage>
</organism>
<evidence type="ECO:0000256" key="16">
    <source>
        <dbReference type="SAM" id="MobiDB-lite"/>
    </source>
</evidence>
<evidence type="ECO:0000256" key="9">
    <source>
        <dbReference type="ARBA" id="ARBA00022833"/>
    </source>
</evidence>
<dbReference type="SMART" id="SM00382">
    <property type="entry name" value="AAA"/>
    <property type="match status" value="1"/>
</dbReference>
<dbReference type="PROSITE" id="PS00674">
    <property type="entry name" value="AAA"/>
    <property type="match status" value="1"/>
</dbReference>
<evidence type="ECO:0000256" key="8">
    <source>
        <dbReference type="ARBA" id="ARBA00022801"/>
    </source>
</evidence>
<dbReference type="Gene3D" id="1.20.58.760">
    <property type="entry name" value="Peptidase M41"/>
    <property type="match status" value="1"/>
</dbReference>
<feature type="binding site" evidence="14">
    <location>
        <position position="452"/>
    </location>
    <ligand>
        <name>Zn(2+)</name>
        <dbReference type="ChEBI" id="CHEBI:29105"/>
        <note>catalytic</note>
    </ligand>
</feature>
<evidence type="ECO:0000256" key="1">
    <source>
        <dbReference type="ARBA" id="ARBA00004370"/>
    </source>
</evidence>
<proteinExistence type="inferred from homology"/>
<dbReference type="PANTHER" id="PTHR23076">
    <property type="entry name" value="METALLOPROTEASE M41 FTSH"/>
    <property type="match status" value="1"/>
</dbReference>
<accession>A0ABV7AKC2</accession>
<dbReference type="Pfam" id="PF06480">
    <property type="entry name" value="FtsH_ext"/>
    <property type="match status" value="1"/>
</dbReference>
<comment type="cofactor">
    <cofactor evidence="14">
        <name>Zn(2+)</name>
        <dbReference type="ChEBI" id="CHEBI:29105"/>
    </cofactor>
    <text evidence="14">Binds 1 zinc ion per subunit.</text>
</comment>
<dbReference type="Gene3D" id="1.10.8.60">
    <property type="match status" value="1"/>
</dbReference>
<keyword evidence="4 14" id="KW-0645">Protease</keyword>
<dbReference type="InterPro" id="IPR011546">
    <property type="entry name" value="Pept_M41_FtsH_extracell"/>
</dbReference>
<dbReference type="PANTHER" id="PTHR23076:SF97">
    <property type="entry name" value="ATP-DEPENDENT ZINC METALLOPROTEASE YME1L1"/>
    <property type="match status" value="1"/>
</dbReference>
<dbReference type="HAMAP" id="MF_01458">
    <property type="entry name" value="FtsH"/>
    <property type="match status" value="1"/>
</dbReference>
<evidence type="ECO:0000313" key="19">
    <source>
        <dbReference type="Proteomes" id="UP001595443"/>
    </source>
</evidence>
<evidence type="ECO:0000256" key="4">
    <source>
        <dbReference type="ARBA" id="ARBA00022670"/>
    </source>
</evidence>
<comment type="similarity">
    <text evidence="2 14">In the C-terminal section; belongs to the peptidase M41 family.</text>
</comment>
<evidence type="ECO:0000256" key="14">
    <source>
        <dbReference type="HAMAP-Rule" id="MF_01458"/>
    </source>
</evidence>
<comment type="function">
    <text evidence="14">Acts as a processive, ATP-dependent zinc metallopeptidase for both cytoplasmic and membrane proteins. Plays a role in the quality control of integral membrane proteins.</text>
</comment>
<dbReference type="Pfam" id="PF17862">
    <property type="entry name" value="AAA_lid_3"/>
    <property type="match status" value="1"/>
</dbReference>
<dbReference type="InterPro" id="IPR041569">
    <property type="entry name" value="AAA_lid_3"/>
</dbReference>
<dbReference type="InterPro" id="IPR027417">
    <property type="entry name" value="P-loop_NTPase"/>
</dbReference>
<evidence type="ECO:0000256" key="13">
    <source>
        <dbReference type="ARBA" id="ARBA00023136"/>
    </source>
</evidence>
<keyword evidence="11 14" id="KW-1133">Transmembrane helix</keyword>
<dbReference type="Pfam" id="PF00004">
    <property type="entry name" value="AAA"/>
    <property type="match status" value="1"/>
</dbReference>
<keyword evidence="7 14" id="KW-0547">Nucleotide-binding</keyword>
<evidence type="ECO:0000256" key="7">
    <source>
        <dbReference type="ARBA" id="ARBA00022741"/>
    </source>
</evidence>
<dbReference type="Gene3D" id="3.40.50.300">
    <property type="entry name" value="P-loop containing nucleotide triphosphate hydrolases"/>
    <property type="match status" value="1"/>
</dbReference>
<comment type="subunit">
    <text evidence="14">Homohexamer.</text>
</comment>
<keyword evidence="10 14" id="KW-0067">ATP-binding</keyword>
<comment type="caution">
    <text evidence="18">The sequence shown here is derived from an EMBL/GenBank/DDBJ whole genome shotgun (WGS) entry which is preliminary data.</text>
</comment>
<keyword evidence="19" id="KW-1185">Reference proteome</keyword>
<comment type="similarity">
    <text evidence="15">Belongs to the AAA ATPase family.</text>
</comment>